<dbReference type="Pfam" id="PF13676">
    <property type="entry name" value="TIR_2"/>
    <property type="match status" value="1"/>
</dbReference>
<sequence>MPLTAHPDRPRVFLSFAGDDRPKAVLLAEQLRARGVDSFVDALGIKLGEDYVLAINRALDESDYYVLLWSRHCDDRPFVDAEWTAAFCRELAGRRAFLFVVRLDDRVPPTLLSTRRYLDAEDDWAVVADQLTAAWKADSSVAATVLPVPVPSAVDGGGPSISLHVRNRALSVAHVLDVPAEATGEELHVLVRTALALPDEETRFGGAVGLRFFYQLKSGDDHIPDEPLARVGITDGATIDIEVRMESFGPDGSFARSTFRRGEATAATPAMVRTLVRSALGHLFPSPPRSRRPRLTPPTGSAG</sequence>
<feature type="region of interest" description="Disordered" evidence="1">
    <location>
        <begin position="282"/>
        <end position="303"/>
    </location>
</feature>
<comment type="caution">
    <text evidence="3">The sequence shown here is derived from an EMBL/GenBank/DDBJ whole genome shotgun (WGS) entry which is preliminary data.</text>
</comment>
<keyword evidence="3" id="KW-0675">Receptor</keyword>
<organism evidence="3 4">
    <name type="scientific">Umezawaea endophytica</name>
    <dbReference type="NCBI Taxonomy" id="1654476"/>
    <lineage>
        <taxon>Bacteria</taxon>
        <taxon>Bacillati</taxon>
        <taxon>Actinomycetota</taxon>
        <taxon>Actinomycetes</taxon>
        <taxon>Pseudonocardiales</taxon>
        <taxon>Pseudonocardiaceae</taxon>
        <taxon>Umezawaea</taxon>
    </lineage>
</organism>
<protein>
    <submittedName>
        <fullName evidence="3">Toll/interleukin-1 receptor domain-containing protein</fullName>
    </submittedName>
</protein>
<evidence type="ECO:0000256" key="1">
    <source>
        <dbReference type="SAM" id="MobiDB-lite"/>
    </source>
</evidence>
<evidence type="ECO:0000313" key="3">
    <source>
        <dbReference type="EMBL" id="MCS7478529.1"/>
    </source>
</evidence>
<keyword evidence="4" id="KW-1185">Reference proteome</keyword>
<dbReference type="SUPFAM" id="SSF52200">
    <property type="entry name" value="Toll/Interleukin receptor TIR domain"/>
    <property type="match status" value="1"/>
</dbReference>
<dbReference type="Gene3D" id="3.40.50.10140">
    <property type="entry name" value="Toll/interleukin-1 receptor homology (TIR) domain"/>
    <property type="match status" value="1"/>
</dbReference>
<dbReference type="RefSeq" id="WP_259624037.1">
    <property type="nucleotide sequence ID" value="NZ_JANYMP010000007.1"/>
</dbReference>
<evidence type="ECO:0000313" key="4">
    <source>
        <dbReference type="Proteomes" id="UP001141259"/>
    </source>
</evidence>
<evidence type="ECO:0000259" key="2">
    <source>
        <dbReference type="Pfam" id="PF13676"/>
    </source>
</evidence>
<accession>A0A9X3A0G0</accession>
<proteinExistence type="predicted"/>
<dbReference type="InterPro" id="IPR035897">
    <property type="entry name" value="Toll_tir_struct_dom_sf"/>
</dbReference>
<feature type="domain" description="TIR" evidence="2">
    <location>
        <begin position="12"/>
        <end position="124"/>
    </location>
</feature>
<dbReference type="EMBL" id="JANYMP010000007">
    <property type="protein sequence ID" value="MCS7478529.1"/>
    <property type="molecule type" value="Genomic_DNA"/>
</dbReference>
<name>A0A9X3A0G0_9PSEU</name>
<dbReference type="Proteomes" id="UP001141259">
    <property type="component" value="Unassembled WGS sequence"/>
</dbReference>
<dbReference type="AlphaFoldDB" id="A0A9X3A0G0"/>
<dbReference type="GO" id="GO:0007165">
    <property type="term" value="P:signal transduction"/>
    <property type="evidence" value="ECO:0007669"/>
    <property type="project" value="InterPro"/>
</dbReference>
<reference evidence="3" key="1">
    <citation type="submission" date="2022-08" db="EMBL/GenBank/DDBJ databases">
        <authorList>
            <person name="Tistechok S."/>
            <person name="Samborskyy M."/>
            <person name="Roman I."/>
        </authorList>
    </citation>
    <scope>NUCLEOTIDE SEQUENCE</scope>
    <source>
        <strain evidence="3">DSM 103496</strain>
    </source>
</reference>
<dbReference type="InterPro" id="IPR000157">
    <property type="entry name" value="TIR_dom"/>
</dbReference>
<gene>
    <name evidence="3" type="ORF">NZH93_16840</name>
</gene>